<dbReference type="EMBL" id="BMTL01000003">
    <property type="protein sequence ID" value="GGR71310.1"/>
    <property type="molecule type" value="Genomic_DNA"/>
</dbReference>
<proteinExistence type="predicted"/>
<protein>
    <submittedName>
        <fullName evidence="2">Uncharacterized protein</fullName>
    </submittedName>
</protein>
<reference evidence="2" key="2">
    <citation type="submission" date="2020-09" db="EMBL/GenBank/DDBJ databases">
        <authorList>
            <person name="Sun Q."/>
            <person name="Ohkuma M."/>
        </authorList>
    </citation>
    <scope>NUCLEOTIDE SEQUENCE</scope>
    <source>
        <strain evidence="2">JCM 4386</strain>
    </source>
</reference>
<comment type="caution">
    <text evidence="2">The sequence shown here is derived from an EMBL/GenBank/DDBJ whole genome shotgun (WGS) entry which is preliminary data.</text>
</comment>
<feature type="region of interest" description="Disordered" evidence="1">
    <location>
        <begin position="1"/>
        <end position="35"/>
    </location>
</feature>
<feature type="region of interest" description="Disordered" evidence="1">
    <location>
        <begin position="61"/>
        <end position="115"/>
    </location>
</feature>
<dbReference type="Proteomes" id="UP000606194">
    <property type="component" value="Unassembled WGS sequence"/>
</dbReference>
<organism evidence="2 3">
    <name type="scientific">Streptomyces humidus</name>
    <dbReference type="NCBI Taxonomy" id="52259"/>
    <lineage>
        <taxon>Bacteria</taxon>
        <taxon>Bacillati</taxon>
        <taxon>Actinomycetota</taxon>
        <taxon>Actinomycetes</taxon>
        <taxon>Kitasatosporales</taxon>
        <taxon>Streptomycetaceae</taxon>
        <taxon>Streptomyces</taxon>
    </lineage>
</organism>
<reference evidence="2" key="1">
    <citation type="journal article" date="2014" name="Int. J. Syst. Evol. Microbiol.">
        <title>Complete genome sequence of Corynebacterium casei LMG S-19264T (=DSM 44701T), isolated from a smear-ripened cheese.</title>
        <authorList>
            <consortium name="US DOE Joint Genome Institute (JGI-PGF)"/>
            <person name="Walter F."/>
            <person name="Albersmeier A."/>
            <person name="Kalinowski J."/>
            <person name="Ruckert C."/>
        </authorList>
    </citation>
    <scope>NUCLEOTIDE SEQUENCE</scope>
    <source>
        <strain evidence="2">JCM 4386</strain>
    </source>
</reference>
<evidence type="ECO:0000313" key="2">
    <source>
        <dbReference type="EMBL" id="GGR71310.1"/>
    </source>
</evidence>
<dbReference type="AlphaFoldDB" id="A0A918L1E7"/>
<keyword evidence="3" id="KW-1185">Reference proteome</keyword>
<evidence type="ECO:0000313" key="3">
    <source>
        <dbReference type="Proteomes" id="UP000606194"/>
    </source>
</evidence>
<evidence type="ECO:0000256" key="1">
    <source>
        <dbReference type="SAM" id="MobiDB-lite"/>
    </source>
</evidence>
<name>A0A918L1E7_9ACTN</name>
<sequence length="115" mass="11968">MPGPSALADDRRFPGGVGNTRKDLRGSPVSSTFTGHMWPDVRAPCETRAHAGPFRALPAHVVARSTGGSPARDDGSGAERAAGLRSPPSAGGPGPLPRVFTRTQHPFPECGQMMV</sequence>
<gene>
    <name evidence="2" type="ORF">GCM10010269_07660</name>
</gene>
<accession>A0A918L1E7</accession>